<proteinExistence type="predicted"/>
<dbReference type="Gene3D" id="3.20.20.80">
    <property type="entry name" value="Glycosidases"/>
    <property type="match status" value="1"/>
</dbReference>
<protein>
    <recommendedName>
        <fullName evidence="2">F5/8 type C domain-containing protein</fullName>
    </recommendedName>
</protein>
<dbReference type="PROSITE" id="PS50022">
    <property type="entry name" value="FA58C_3"/>
    <property type="match status" value="2"/>
</dbReference>
<evidence type="ECO:0000259" key="2">
    <source>
        <dbReference type="PROSITE" id="PS50022"/>
    </source>
</evidence>
<gene>
    <name evidence="3" type="ORF">CHT91_02740</name>
</gene>
<reference evidence="3 4" key="1">
    <citation type="submission" date="2017-07" db="EMBL/GenBank/DDBJ databases">
        <authorList>
            <person name="Sun Z.S."/>
            <person name="Albrecht U."/>
            <person name="Echele G."/>
            <person name="Lee C.C."/>
        </authorList>
    </citation>
    <scope>NUCLEOTIDE SEQUENCE [LARGE SCALE GENOMIC DNA]</scope>
    <source>
        <strain evidence="3 4">P16-029</strain>
    </source>
</reference>
<comment type="caution">
    <text evidence="3">The sequence shown here is derived from an EMBL/GenBank/DDBJ whole genome shotgun (WGS) entry which is preliminary data.</text>
</comment>
<feature type="region of interest" description="Disordered" evidence="1">
    <location>
        <begin position="216"/>
        <end position="236"/>
    </location>
</feature>
<dbReference type="Gene3D" id="2.70.98.10">
    <property type="match status" value="1"/>
</dbReference>
<dbReference type="Pfam" id="PF18080">
    <property type="entry name" value="Gal_mutarotas_3"/>
    <property type="match status" value="1"/>
</dbReference>
<dbReference type="InterPro" id="IPR000421">
    <property type="entry name" value="FA58C"/>
</dbReference>
<organism evidence="3 4">
    <name type="scientific">Cutibacterium avidum</name>
    <dbReference type="NCBI Taxonomy" id="33010"/>
    <lineage>
        <taxon>Bacteria</taxon>
        <taxon>Bacillati</taxon>
        <taxon>Actinomycetota</taxon>
        <taxon>Actinomycetes</taxon>
        <taxon>Propionibacteriales</taxon>
        <taxon>Propionibacteriaceae</taxon>
        <taxon>Cutibacterium</taxon>
    </lineage>
</organism>
<feature type="compositionally biased region" description="Low complexity" evidence="1">
    <location>
        <begin position="1402"/>
        <end position="1419"/>
    </location>
</feature>
<dbReference type="InterPro" id="IPR035364">
    <property type="entry name" value="Beta_sandwich_GH101"/>
</dbReference>
<feature type="compositionally biased region" description="Basic and acidic residues" evidence="1">
    <location>
        <begin position="1580"/>
        <end position="1595"/>
    </location>
</feature>
<dbReference type="Pfam" id="PF17451">
    <property type="entry name" value="Glyco_hyd_101C"/>
    <property type="match status" value="1"/>
</dbReference>
<feature type="domain" description="F5/8 type C" evidence="2">
    <location>
        <begin position="1380"/>
        <end position="1537"/>
    </location>
</feature>
<dbReference type="InterPro" id="IPR040633">
    <property type="entry name" value="Gal_mutarotas_3"/>
</dbReference>
<feature type="domain" description="F5/8 type C" evidence="2">
    <location>
        <begin position="37"/>
        <end position="190"/>
    </location>
</feature>
<evidence type="ECO:0000313" key="4">
    <source>
        <dbReference type="Proteomes" id="UP000259211"/>
    </source>
</evidence>
<dbReference type="Gene3D" id="2.60.120.260">
    <property type="entry name" value="Galactose-binding domain-like"/>
    <property type="match status" value="4"/>
</dbReference>
<dbReference type="InterPro" id="IPR040502">
    <property type="entry name" value="GH101_dom-6"/>
</dbReference>
<dbReference type="Proteomes" id="UP000259211">
    <property type="component" value="Unassembled WGS sequence"/>
</dbReference>
<feature type="compositionally biased region" description="Low complexity" evidence="1">
    <location>
        <begin position="1546"/>
        <end position="1576"/>
    </location>
</feature>
<feature type="region of interest" description="Disordered" evidence="1">
    <location>
        <begin position="1546"/>
        <end position="1616"/>
    </location>
</feature>
<dbReference type="InterPro" id="IPR025706">
    <property type="entry name" value="Endoa_GalNAc"/>
</dbReference>
<dbReference type="Pfam" id="PF00754">
    <property type="entry name" value="F5_F8_type_C"/>
    <property type="match status" value="2"/>
</dbReference>
<evidence type="ECO:0000256" key="1">
    <source>
        <dbReference type="SAM" id="MobiDB-lite"/>
    </source>
</evidence>
<dbReference type="GO" id="GO:0030246">
    <property type="term" value="F:carbohydrate binding"/>
    <property type="evidence" value="ECO:0007669"/>
    <property type="project" value="InterPro"/>
</dbReference>
<feature type="region of interest" description="Disordered" evidence="1">
    <location>
        <begin position="1395"/>
        <end position="1419"/>
    </location>
</feature>
<dbReference type="InterPro" id="IPR013780">
    <property type="entry name" value="Glyco_hydro_b"/>
</dbReference>
<dbReference type="InterPro" id="IPR018905">
    <property type="entry name" value="A-galactase_NEW3"/>
</dbReference>
<evidence type="ECO:0000313" key="3">
    <source>
        <dbReference type="EMBL" id="RFT46484.1"/>
    </source>
</evidence>
<dbReference type="InterPro" id="IPR008979">
    <property type="entry name" value="Galactose-bd-like_sf"/>
</dbReference>
<name>A0A3E2DMG3_9ACTN</name>
<dbReference type="EMBL" id="NOWI01000002">
    <property type="protein sequence ID" value="RFT46484.1"/>
    <property type="molecule type" value="Genomic_DNA"/>
</dbReference>
<dbReference type="InterPro" id="IPR014718">
    <property type="entry name" value="GH-type_carb-bd"/>
</dbReference>
<feature type="compositionally biased region" description="Low complexity" evidence="1">
    <location>
        <begin position="216"/>
        <end position="231"/>
    </location>
</feature>
<accession>A0A3E2DMG3</accession>
<dbReference type="Pfam" id="PF12905">
    <property type="entry name" value="Glyco_hydro_101"/>
    <property type="match status" value="1"/>
</dbReference>
<dbReference type="CDD" id="cd14244">
    <property type="entry name" value="GH_101_like"/>
    <property type="match status" value="1"/>
</dbReference>
<dbReference type="Gene3D" id="2.60.40.1180">
    <property type="entry name" value="Golgi alpha-mannosidase II"/>
    <property type="match status" value="1"/>
</dbReference>
<dbReference type="Pfam" id="PF10633">
    <property type="entry name" value="NPCBM_assoc"/>
    <property type="match status" value="1"/>
</dbReference>
<dbReference type="GO" id="GO:0033926">
    <property type="term" value="F:endo-alpha-N-acetylgalactosaminidase activity"/>
    <property type="evidence" value="ECO:0007669"/>
    <property type="project" value="InterPro"/>
</dbReference>
<dbReference type="SUPFAM" id="SSF49785">
    <property type="entry name" value="Galactose-binding domain-like"/>
    <property type="match status" value="2"/>
</dbReference>
<sequence length="1640" mass="173035">MRSSPPEGRTLMSQSRRRRALGAGVVSVGMVAAVAITTAPAMGAPQYTRIDQSSMTAVAADSVENSGEGANGPIGLVLDGDDSTYWHTQWKDTVAPTPHWFVIKLADKAVDLARVDLTPRQSSNGSGRVHEYKLFAVNTPQCTKDSFGTASPVTSGQFDGLVANKAQVRSIVLDNPVKATCVKVQYDSSWGGASGSADTSPTEQVASLAEFNAFTSSTSSATPTTPAAPLTPQVPKGTLSIGDGTLSVRLRPDFPQVIDYSLAGRTLVGRYGGALSSMTIDGKVQKVKVSAPTVSADKHSASYPVTVPGLRGVHLTAVVSVAEDTLTYKLTDIVDPGKLVHRIAIPGLDLVSLTGADAKSRILAAGISVSRDTSGDKVIDVAKASPGTGSAWMVTANSSALAAGFETNAIGDNTVPHGGGTTARFVHTVKDVSGTTVASVSPAQWTYRSGAVTTHDDGSGIGPDDDPTIQVRLTADANADGTVDWQDGAIATRHILAPIVGAADVPNDVIAHIPFNIVSQATHPFLRTLDDVKRISLATDGLGQQVLLKGYQAEGHDSAQGDYAGHYNGKAGGLTDLRTLVNQGKSWNATFGIHVNATESYSEAKAFGPDLLQMPPQKAWGWMNQAYYVNSPKDLATGAVLQRLTQLRKDFPADSNLNWLYWDVYYPRGWQGDRFAAEVAKQGWRQGSEWADAMPRSSTWSHWANDENYGGSNNKGLNSQLIRFVENSYRDTWNPDPMLGNTNVVEFEGWTGHNDYDAFIANVWQRNLPTKFMQRSPIVGWSNHEVKLADGTVATSPLDSIDGRTIPTDRTITTDGAVVYHDGTYLLPWKDGGSNRLYYWNPSGKAATWQLTKAWASQSSLTLFKLTDTGRVKVADLPVSDGKVTLPATEADTAYVLYPTSAVPEAATPNWGAGSHIADPGFFSGTTKAYRTSGSVHVTKSDRGNFQAELGTGASSLSQQLTLPAGTYSAWAWVQVQPGATRHVEVSVSGSDIAPAGHQGGRKGEAVTSIGASTAPNATASDEKVGTYFQRVPVRFSTNGAPATLTVRAGEGSAIVSVDDLRVVPTTIPKDPAPAASTVVYEDFEHIDDGYGPFVTGSANASGDARTQLAERHAPYSQSGWYGLVDDSARTATQGQKYLDNVLDGHWSLMAHQENGGLILRTTQSLVPLAKGHTYRVSFDYQTAYDDDYSLVVGHDSATGGAWKATTDRTVPITRARGAGWHSRRATGSGTKVFSTEFTAGDNAFLGVVKQGSKVQGDLVIDRFRVDDLGAKPVLSVSSKAVTSSDPTMRELTVTGSLALSQGSATDVRLALTGPRGWTVTPLTTAASNVSTGHDAVASWTVKVPRNADPGNLVVKATWTLAGKAGKSTESIPIDPEHFPLVDPIGGSDLTLVEASSEQTGDAEPAPNGPAAAAIDGDPSTYWHTRWDPTVDSYPHSIVIRPTASLTTGTTCQINALEYTARQNAANGRAKGYQVFASRDAKTWGDPVASGDFADVTTPQVVEFTKPVPGPFVKLVETSSQNGAQFGGAGEIRLSASCSGPVAPTVTPVPTVTPTPTVAPTTAPTSAKPSDSASPSHPGTWDRPEATRHPGESGRPKVPRHPAGRPDTLPHTGASGDHASLPLAAVVLLTSVAVVHLPRR</sequence>
<dbReference type="Pfam" id="PF17974">
    <property type="entry name" value="GalBD_like"/>
    <property type="match status" value="1"/>
</dbReference>